<dbReference type="AlphaFoldDB" id="A0A9E7C039"/>
<dbReference type="SUPFAM" id="SSF64158">
    <property type="entry name" value="2,3-Bisphosphoglycerate-independent phosphoglycerate mutase, substrate-binding domain"/>
    <property type="match status" value="1"/>
</dbReference>
<dbReference type="NCBIfam" id="TIGR01307">
    <property type="entry name" value="pgm_bpd_ind"/>
    <property type="match status" value="1"/>
</dbReference>
<evidence type="ECO:0000256" key="1">
    <source>
        <dbReference type="ARBA" id="ARBA00000370"/>
    </source>
</evidence>
<comment type="function">
    <text evidence="2 9">Catalyzes the interconversion of 2-phosphoglycerate and 3-phosphoglycerate.</text>
</comment>
<keyword evidence="7 9" id="KW-0464">Manganese</keyword>
<evidence type="ECO:0000256" key="2">
    <source>
        <dbReference type="ARBA" id="ARBA00002315"/>
    </source>
</evidence>
<sequence length="498" mass="53809">MTETVPAVCLVVLDGWGLAPDGPGNAISQADTPVMDRLWATYPHAQLRTSGPDVGLPPGQMGNSEVGHLNLGAGAVVKQDLLRIDEALAAREFPGVLREAMRESERVHLIGLVSDGGVHSSIEHLEALVELGRSEGVTDLVIHAFTDGRDTLPHNGAAYLDRVAGWDGVRVGSVVGRYFAMDRDRRWERVRQAYDLLVHGTAQHHVEAAGDAAREAYAREETDEFITATTVGAEARIRPGDSVIAFNFRPDRMREITRALADPGFAEVDRRGAEPVERYATMTEYEEGWPYPVAFPPHRPAATLSAIVAARGLRQLHVAETEKYPHVTYFFGGGEETPYAGERRELVDSPRDVPTYDHKPAMSAPEAARAFVGAWREDGFGFGIINFANADMVGHTGVIPAAVEAVETVDRCLGEVVEAVRSSGGVCIVTADHGNADHMLEPDGSPNTAHSLNPVPLIVTLDGVRLREEGILADVAPTVLALLGIEQPPEMTGRSMIR</sequence>
<dbReference type="PANTHER" id="PTHR31637:SF0">
    <property type="entry name" value="2,3-BISPHOSPHOGLYCERATE-INDEPENDENT PHOSPHOGLYCERATE MUTASE"/>
    <property type="match status" value="1"/>
</dbReference>
<dbReference type="InterPro" id="IPR011258">
    <property type="entry name" value="BPG-indep_PGM_N"/>
</dbReference>
<keyword evidence="5 9" id="KW-0479">Metal-binding</keyword>
<evidence type="ECO:0000256" key="10">
    <source>
        <dbReference type="NCBIfam" id="TIGR01307"/>
    </source>
</evidence>
<feature type="binding site" evidence="9 13">
    <location>
        <position position="391"/>
    </location>
    <ligand>
        <name>Mn(2+)</name>
        <dbReference type="ChEBI" id="CHEBI:29035"/>
        <label>1</label>
    </ligand>
</feature>
<feature type="binding site" evidence="9 12">
    <location>
        <position position="183"/>
    </location>
    <ligand>
        <name>substrate</name>
    </ligand>
</feature>
<dbReference type="GO" id="GO:0030145">
    <property type="term" value="F:manganese ion binding"/>
    <property type="evidence" value="ECO:0007669"/>
    <property type="project" value="UniProtKB-UniRule"/>
</dbReference>
<feature type="domain" description="Metalloenzyme" evidence="14">
    <location>
        <begin position="8"/>
        <end position="486"/>
    </location>
</feature>
<accession>A0A9E7C039</accession>
<feature type="binding site" evidence="9 13">
    <location>
        <position position="432"/>
    </location>
    <ligand>
        <name>Mn(2+)</name>
        <dbReference type="ChEBI" id="CHEBI:29035"/>
        <label>2</label>
    </ligand>
</feature>
<feature type="binding site" evidence="9 12">
    <location>
        <position position="323"/>
    </location>
    <ligand>
        <name>substrate</name>
    </ligand>
</feature>
<name>A0A9E7C039_9ACTN</name>
<evidence type="ECO:0000256" key="3">
    <source>
        <dbReference type="ARBA" id="ARBA00004798"/>
    </source>
</evidence>
<feature type="binding site" evidence="9 13">
    <location>
        <position position="433"/>
    </location>
    <ligand>
        <name>Mn(2+)</name>
        <dbReference type="ChEBI" id="CHEBI:29035"/>
        <label>2</label>
    </ligand>
</feature>
<evidence type="ECO:0000259" key="14">
    <source>
        <dbReference type="Pfam" id="PF01676"/>
    </source>
</evidence>
<comment type="catalytic activity">
    <reaction evidence="1 9">
        <text>(2R)-2-phosphoglycerate = (2R)-3-phosphoglycerate</text>
        <dbReference type="Rhea" id="RHEA:15901"/>
        <dbReference type="ChEBI" id="CHEBI:58272"/>
        <dbReference type="ChEBI" id="CHEBI:58289"/>
        <dbReference type="EC" id="5.4.2.12"/>
    </reaction>
</comment>
<comment type="similarity">
    <text evidence="4 9">Belongs to the BPG-independent phosphoglycerate mutase family.</text>
</comment>
<dbReference type="GO" id="GO:0006096">
    <property type="term" value="P:glycolytic process"/>
    <property type="evidence" value="ECO:0007669"/>
    <property type="project" value="UniProtKB-UniRule"/>
</dbReference>
<dbReference type="PANTHER" id="PTHR31637">
    <property type="entry name" value="2,3-BISPHOSPHOGLYCERATE-INDEPENDENT PHOSPHOGLYCERATE MUTASE"/>
    <property type="match status" value="1"/>
</dbReference>
<dbReference type="KEGG" id="sbae:DSM104329_01604"/>
<evidence type="ECO:0000256" key="12">
    <source>
        <dbReference type="PIRSR" id="PIRSR001492-2"/>
    </source>
</evidence>
<feature type="binding site" evidence="9 12">
    <location>
        <position position="177"/>
    </location>
    <ligand>
        <name>substrate</name>
    </ligand>
</feature>
<dbReference type="FunFam" id="3.40.1450.10:FF:000002">
    <property type="entry name" value="2,3-bisphosphoglycerate-independent phosphoglycerate mutase"/>
    <property type="match status" value="1"/>
</dbReference>
<gene>
    <name evidence="9 16" type="primary">gpmI</name>
    <name evidence="16" type="ORF">DSM104329_01604</name>
</gene>
<protein>
    <recommendedName>
        <fullName evidence="9 10">2,3-bisphosphoglycerate-independent phosphoglycerate mutase</fullName>
        <shortName evidence="9">BPG-independent PGAM</shortName>
        <shortName evidence="9">Phosphoglyceromutase</shortName>
        <shortName evidence="9">iPGM</shortName>
        <ecNumber evidence="9 10">5.4.2.12</ecNumber>
    </recommendedName>
</protein>
<proteinExistence type="inferred from homology"/>
<evidence type="ECO:0000313" key="17">
    <source>
        <dbReference type="Proteomes" id="UP001162834"/>
    </source>
</evidence>
<evidence type="ECO:0000256" key="8">
    <source>
        <dbReference type="ARBA" id="ARBA00023235"/>
    </source>
</evidence>
<dbReference type="Pfam" id="PF01676">
    <property type="entry name" value="Metalloenzyme"/>
    <property type="match status" value="1"/>
</dbReference>
<comment type="pathway">
    <text evidence="3 9">Carbohydrate degradation; glycolysis; pyruvate from D-glyceraldehyde 3-phosphate: step 3/5.</text>
</comment>
<feature type="binding site" evidence="9 13">
    <location>
        <position position="395"/>
    </location>
    <ligand>
        <name>Mn(2+)</name>
        <dbReference type="ChEBI" id="CHEBI:29035"/>
        <label>1</label>
    </ligand>
</feature>
<dbReference type="Gene3D" id="3.40.1450.10">
    <property type="entry name" value="BPG-independent phosphoglycerate mutase, domain B"/>
    <property type="match status" value="1"/>
</dbReference>
<comment type="cofactor">
    <cofactor evidence="9">
        <name>Mn(2+)</name>
        <dbReference type="ChEBI" id="CHEBI:29035"/>
    </cofactor>
    <text evidence="9">Binds 2 manganese ions per subunit.</text>
</comment>
<comment type="subunit">
    <text evidence="9">Monomer.</text>
</comment>
<dbReference type="GO" id="GO:0005829">
    <property type="term" value="C:cytosol"/>
    <property type="evidence" value="ECO:0007669"/>
    <property type="project" value="TreeGrafter"/>
</dbReference>
<evidence type="ECO:0000259" key="15">
    <source>
        <dbReference type="Pfam" id="PF06415"/>
    </source>
</evidence>
<dbReference type="GO" id="GO:0006007">
    <property type="term" value="P:glucose catabolic process"/>
    <property type="evidence" value="ECO:0007669"/>
    <property type="project" value="InterPro"/>
</dbReference>
<dbReference type="InterPro" id="IPR005995">
    <property type="entry name" value="Pgm_bpd_ind"/>
</dbReference>
<feature type="active site" description="Phosphoserine intermediate" evidence="9 11">
    <location>
        <position position="64"/>
    </location>
</feature>
<evidence type="ECO:0000313" key="16">
    <source>
        <dbReference type="EMBL" id="UGS35219.1"/>
    </source>
</evidence>
<evidence type="ECO:0000256" key="11">
    <source>
        <dbReference type="PIRSR" id="PIRSR001492-1"/>
    </source>
</evidence>
<dbReference type="InterPro" id="IPR017850">
    <property type="entry name" value="Alkaline_phosphatase_core_sf"/>
</dbReference>
<dbReference type="Gene3D" id="3.40.720.10">
    <property type="entry name" value="Alkaline Phosphatase, subunit A"/>
    <property type="match status" value="1"/>
</dbReference>
<evidence type="ECO:0000256" key="13">
    <source>
        <dbReference type="PIRSR" id="PIRSR001492-3"/>
    </source>
</evidence>
<feature type="binding site" evidence="9 12">
    <location>
        <begin position="149"/>
        <end position="150"/>
    </location>
    <ligand>
        <name>substrate</name>
    </ligand>
</feature>
<reference evidence="16" key="1">
    <citation type="journal article" date="2022" name="Int. J. Syst. Evol. Microbiol.">
        <title>Pseudomonas aegrilactucae sp. nov. and Pseudomonas morbosilactucae sp. nov., pathogens causing bacterial rot of lettuce in Japan.</title>
        <authorList>
            <person name="Sawada H."/>
            <person name="Fujikawa T."/>
            <person name="Satou M."/>
        </authorList>
    </citation>
    <scope>NUCLEOTIDE SEQUENCE</scope>
    <source>
        <strain evidence="16">0166_1</strain>
    </source>
</reference>
<evidence type="ECO:0000256" key="7">
    <source>
        <dbReference type="ARBA" id="ARBA00023211"/>
    </source>
</evidence>
<feature type="binding site" evidence="9 13">
    <location>
        <position position="64"/>
    </location>
    <ligand>
        <name>Mn(2+)</name>
        <dbReference type="ChEBI" id="CHEBI:29035"/>
        <label>2</label>
    </ligand>
</feature>
<organism evidence="16 17">
    <name type="scientific">Capillimicrobium parvum</name>
    <dbReference type="NCBI Taxonomy" id="2884022"/>
    <lineage>
        <taxon>Bacteria</taxon>
        <taxon>Bacillati</taxon>
        <taxon>Actinomycetota</taxon>
        <taxon>Thermoleophilia</taxon>
        <taxon>Solirubrobacterales</taxon>
        <taxon>Capillimicrobiaceae</taxon>
        <taxon>Capillimicrobium</taxon>
    </lineage>
</organism>
<dbReference type="SUPFAM" id="SSF53649">
    <property type="entry name" value="Alkaline phosphatase-like"/>
    <property type="match status" value="1"/>
</dbReference>
<dbReference type="InterPro" id="IPR006124">
    <property type="entry name" value="Metalloenzyme"/>
</dbReference>
<dbReference type="Proteomes" id="UP001162834">
    <property type="component" value="Chromosome"/>
</dbReference>
<keyword evidence="8 9" id="KW-0413">Isomerase</keyword>
<feature type="binding site" evidence="9 13">
    <location>
        <position position="450"/>
    </location>
    <ligand>
        <name>Mn(2+)</name>
        <dbReference type="ChEBI" id="CHEBI:29035"/>
        <label>1</label>
    </ligand>
</feature>
<evidence type="ECO:0000256" key="6">
    <source>
        <dbReference type="ARBA" id="ARBA00023152"/>
    </source>
</evidence>
<evidence type="ECO:0000256" key="5">
    <source>
        <dbReference type="ARBA" id="ARBA00022723"/>
    </source>
</evidence>
<feature type="domain" description="BPG-independent PGAM N-terminal" evidence="15">
    <location>
        <begin position="93"/>
        <end position="287"/>
    </location>
</feature>
<evidence type="ECO:0000256" key="4">
    <source>
        <dbReference type="ARBA" id="ARBA00008819"/>
    </source>
</evidence>
<feature type="binding site" evidence="9 13">
    <location>
        <position position="14"/>
    </location>
    <ligand>
        <name>Mn(2+)</name>
        <dbReference type="ChEBI" id="CHEBI:29035"/>
        <label>2</label>
    </ligand>
</feature>
<dbReference type="CDD" id="cd16010">
    <property type="entry name" value="iPGM"/>
    <property type="match status" value="1"/>
</dbReference>
<dbReference type="HAMAP" id="MF_01038">
    <property type="entry name" value="GpmI"/>
    <property type="match status" value="1"/>
</dbReference>
<dbReference type="GO" id="GO:0004619">
    <property type="term" value="F:phosphoglycerate mutase activity"/>
    <property type="evidence" value="ECO:0007669"/>
    <property type="project" value="UniProtKB-UniRule"/>
</dbReference>
<feature type="binding site" evidence="9 12">
    <location>
        <begin position="249"/>
        <end position="252"/>
    </location>
    <ligand>
        <name>substrate</name>
    </ligand>
</feature>
<evidence type="ECO:0000256" key="9">
    <source>
        <dbReference type="HAMAP-Rule" id="MF_01038"/>
    </source>
</evidence>
<dbReference type="EC" id="5.4.2.12" evidence="9 10"/>
<dbReference type="Pfam" id="PF06415">
    <property type="entry name" value="iPGM_N"/>
    <property type="match status" value="1"/>
</dbReference>
<dbReference type="RefSeq" id="WP_259314888.1">
    <property type="nucleotide sequence ID" value="NZ_CP087164.1"/>
</dbReference>
<keyword evidence="17" id="KW-1185">Reference proteome</keyword>
<keyword evidence="6 9" id="KW-0324">Glycolysis</keyword>
<dbReference type="InterPro" id="IPR036646">
    <property type="entry name" value="PGAM_B_sf"/>
</dbReference>
<dbReference type="EMBL" id="CP087164">
    <property type="protein sequence ID" value="UGS35219.1"/>
    <property type="molecule type" value="Genomic_DNA"/>
</dbReference>
<feature type="binding site" evidence="9 12">
    <location>
        <position position="119"/>
    </location>
    <ligand>
        <name>substrate</name>
    </ligand>
</feature>
<dbReference type="PIRSF" id="PIRSF001492">
    <property type="entry name" value="IPGAM"/>
    <property type="match status" value="1"/>
</dbReference>